<gene>
    <name evidence="1" type="ORF">HCCG_01792</name>
</gene>
<accession>A0ABN0BCJ7</accession>
<evidence type="ECO:0000313" key="1">
    <source>
        <dbReference type="EMBL" id="EFR47244.1"/>
    </source>
</evidence>
<keyword evidence="2" id="KW-1185">Reference proteome</keyword>
<dbReference type="Proteomes" id="UP000005755">
    <property type="component" value="Unassembled WGS sequence"/>
</dbReference>
<sequence>MDSHRFFAHIWGLLALALLAMICLSFRAILLCDDLSLYINNLKDLC</sequence>
<organism evidence="1 2">
    <name type="scientific">Helicobacter cinaedi CCUG 18818 = ATCC BAA-847</name>
    <dbReference type="NCBI Taxonomy" id="537971"/>
    <lineage>
        <taxon>Bacteria</taxon>
        <taxon>Pseudomonadati</taxon>
        <taxon>Campylobacterota</taxon>
        <taxon>Epsilonproteobacteria</taxon>
        <taxon>Campylobacterales</taxon>
        <taxon>Helicobacteraceae</taxon>
        <taxon>Helicobacter</taxon>
    </lineage>
</organism>
<dbReference type="EMBL" id="DS990393">
    <property type="protein sequence ID" value="EFR47244.1"/>
    <property type="molecule type" value="Genomic_DNA"/>
</dbReference>
<evidence type="ECO:0000313" key="2">
    <source>
        <dbReference type="Proteomes" id="UP000005755"/>
    </source>
</evidence>
<protein>
    <submittedName>
        <fullName evidence="1">Uncharacterized protein</fullName>
    </submittedName>
</protein>
<reference evidence="2" key="1">
    <citation type="journal article" date="2014" name="Genome Announc.">
        <title>Draft genome sequences of six enterohepatic helicobacter species isolated from humans and one from rhesus macaques.</title>
        <authorList>
            <person name="Shen Z."/>
            <person name="Sheh A."/>
            <person name="Young S.K."/>
            <person name="Abouelliel A."/>
            <person name="Ward D.V."/>
            <person name="Earl A.M."/>
            <person name="Fox J.G."/>
        </authorList>
    </citation>
    <scope>NUCLEOTIDE SEQUENCE [LARGE SCALE GENOMIC DNA]</scope>
    <source>
        <strain evidence="2">CCUG 18818</strain>
    </source>
</reference>
<proteinExistence type="predicted"/>
<name>A0ABN0BCJ7_9HELI</name>